<evidence type="ECO:0000313" key="3">
    <source>
        <dbReference type="EMBL" id="MFC5287624.1"/>
    </source>
</evidence>
<accession>A0ABW0ENP2</accession>
<proteinExistence type="predicted"/>
<protein>
    <submittedName>
        <fullName evidence="3">SLATT domain-containing protein</fullName>
    </submittedName>
</protein>
<dbReference type="NCBIfam" id="NF033633">
    <property type="entry name" value="SLATT_2"/>
    <property type="match status" value="1"/>
</dbReference>
<dbReference type="RefSeq" id="WP_378246776.1">
    <property type="nucleotide sequence ID" value="NZ_JBHSKF010000004.1"/>
</dbReference>
<keyword evidence="4" id="KW-1185">Reference proteome</keyword>
<organism evidence="3 4">
    <name type="scientific">Actinokineospora guangxiensis</name>
    <dbReference type="NCBI Taxonomy" id="1490288"/>
    <lineage>
        <taxon>Bacteria</taxon>
        <taxon>Bacillati</taxon>
        <taxon>Actinomycetota</taxon>
        <taxon>Actinomycetes</taxon>
        <taxon>Pseudonocardiales</taxon>
        <taxon>Pseudonocardiaceae</taxon>
        <taxon>Actinokineospora</taxon>
    </lineage>
</organism>
<keyword evidence="1" id="KW-1133">Transmembrane helix</keyword>
<dbReference type="InterPro" id="IPR040688">
    <property type="entry name" value="SLATT_2"/>
</dbReference>
<reference evidence="4" key="1">
    <citation type="journal article" date="2019" name="Int. J. Syst. Evol. Microbiol.">
        <title>The Global Catalogue of Microorganisms (GCM) 10K type strain sequencing project: providing services to taxonomists for standard genome sequencing and annotation.</title>
        <authorList>
            <consortium name="The Broad Institute Genomics Platform"/>
            <consortium name="The Broad Institute Genome Sequencing Center for Infectious Disease"/>
            <person name="Wu L."/>
            <person name="Ma J."/>
        </authorList>
    </citation>
    <scope>NUCLEOTIDE SEQUENCE [LARGE SCALE GENOMIC DNA]</scope>
    <source>
        <strain evidence="4">CCUG 59778</strain>
    </source>
</reference>
<dbReference type="Proteomes" id="UP001596157">
    <property type="component" value="Unassembled WGS sequence"/>
</dbReference>
<comment type="caution">
    <text evidence="3">The sequence shown here is derived from an EMBL/GenBank/DDBJ whole genome shotgun (WGS) entry which is preliminary data.</text>
</comment>
<keyword evidence="1" id="KW-0812">Transmembrane</keyword>
<dbReference type="EMBL" id="JBHSKF010000004">
    <property type="protein sequence ID" value="MFC5287624.1"/>
    <property type="molecule type" value="Genomic_DNA"/>
</dbReference>
<gene>
    <name evidence="3" type="ORF">ACFPM7_11240</name>
</gene>
<evidence type="ECO:0000313" key="4">
    <source>
        <dbReference type="Proteomes" id="UP001596157"/>
    </source>
</evidence>
<dbReference type="Pfam" id="PF18183">
    <property type="entry name" value="SLATT_2"/>
    <property type="match status" value="1"/>
</dbReference>
<feature type="transmembrane region" description="Helical" evidence="1">
    <location>
        <begin position="54"/>
        <end position="72"/>
    </location>
</feature>
<feature type="domain" description="SMODS and SLOG-associating 2TM effector" evidence="2">
    <location>
        <begin position="21"/>
        <end position="176"/>
    </location>
</feature>
<evidence type="ECO:0000259" key="2">
    <source>
        <dbReference type="Pfam" id="PF18183"/>
    </source>
</evidence>
<sequence length="196" mass="21328">MPRNLSHPPISRSAPDTTHRERLESLFRWAEERTQRTIDWYLWRKTSRSRLSKACRAAAILLGVAGAALPLVHSAYPPGPAPEWGFVLLALSGGCVLADRLFGFSSSWTRFMRTQAALQAELAVAQARFLGWSGAQGDTEAVTPESAADLIAITQELIEKTSAVVLQETATWADDLTVQIDQADARFTSPGGPLAP</sequence>
<keyword evidence="1" id="KW-0472">Membrane</keyword>
<name>A0ABW0ENP2_9PSEU</name>
<evidence type="ECO:0000256" key="1">
    <source>
        <dbReference type="SAM" id="Phobius"/>
    </source>
</evidence>
<feature type="transmembrane region" description="Helical" evidence="1">
    <location>
        <begin position="84"/>
        <end position="103"/>
    </location>
</feature>